<organism evidence="2 3">
    <name type="scientific">Natronorubrum texcoconense</name>
    <dbReference type="NCBI Taxonomy" id="1095776"/>
    <lineage>
        <taxon>Archaea</taxon>
        <taxon>Methanobacteriati</taxon>
        <taxon>Methanobacteriota</taxon>
        <taxon>Stenosarchaea group</taxon>
        <taxon>Halobacteria</taxon>
        <taxon>Halobacteriales</taxon>
        <taxon>Natrialbaceae</taxon>
        <taxon>Natronorubrum</taxon>
    </lineage>
</organism>
<reference evidence="3" key="1">
    <citation type="submission" date="2016-10" db="EMBL/GenBank/DDBJ databases">
        <authorList>
            <person name="Varghese N."/>
            <person name="Submissions S."/>
        </authorList>
    </citation>
    <scope>NUCLEOTIDE SEQUENCE [LARGE SCALE GENOMIC DNA]</scope>
    <source>
        <strain evidence="3">B4,CECT 8067,JCM 17497</strain>
    </source>
</reference>
<dbReference type="SUPFAM" id="SSF46785">
    <property type="entry name" value="Winged helix' DNA-binding domain"/>
    <property type="match status" value="1"/>
</dbReference>
<dbReference type="InterPro" id="IPR036390">
    <property type="entry name" value="WH_DNA-bd_sf"/>
</dbReference>
<dbReference type="EMBL" id="FNFE01000001">
    <property type="protein sequence ID" value="SDJ53340.1"/>
    <property type="molecule type" value="Genomic_DNA"/>
</dbReference>
<keyword evidence="3" id="KW-1185">Reference proteome</keyword>
<feature type="region of interest" description="Disordered" evidence="1">
    <location>
        <begin position="66"/>
        <end position="90"/>
    </location>
</feature>
<proteinExistence type="predicted"/>
<dbReference type="Gene3D" id="1.10.10.10">
    <property type="entry name" value="Winged helix-like DNA-binding domain superfamily/Winged helix DNA-binding domain"/>
    <property type="match status" value="1"/>
</dbReference>
<evidence type="ECO:0008006" key="4">
    <source>
        <dbReference type="Google" id="ProtNLM"/>
    </source>
</evidence>
<dbReference type="RefSeq" id="WP_090303367.1">
    <property type="nucleotide sequence ID" value="NZ_FNFE01000001.1"/>
</dbReference>
<evidence type="ECO:0000256" key="1">
    <source>
        <dbReference type="SAM" id="MobiDB-lite"/>
    </source>
</evidence>
<evidence type="ECO:0000313" key="2">
    <source>
        <dbReference type="EMBL" id="SDJ53340.1"/>
    </source>
</evidence>
<dbReference type="InterPro" id="IPR036388">
    <property type="entry name" value="WH-like_DNA-bd_sf"/>
</dbReference>
<accession>A0A1G8UK37</accession>
<sequence>MPDHDTPERTQADAILEALEASSPATIADLATALETHPVTVERRCRSLQRAGHIRQCTGGVYTLVETDTDRQTTPADAPADRHRPADDPR</sequence>
<gene>
    <name evidence="2" type="ORF">SAMN04515672_0895</name>
</gene>
<dbReference type="Proteomes" id="UP000198882">
    <property type="component" value="Unassembled WGS sequence"/>
</dbReference>
<dbReference type="OrthoDB" id="285635at2157"/>
<evidence type="ECO:0000313" key="3">
    <source>
        <dbReference type="Proteomes" id="UP000198882"/>
    </source>
</evidence>
<feature type="compositionally biased region" description="Basic and acidic residues" evidence="1">
    <location>
        <begin position="79"/>
        <end position="90"/>
    </location>
</feature>
<protein>
    <recommendedName>
        <fullName evidence="4">DeoR-like helix-turn-helix domain-containing protein</fullName>
    </recommendedName>
</protein>
<name>A0A1G8UK37_9EURY</name>
<dbReference type="AlphaFoldDB" id="A0A1G8UK37"/>